<accession>A0A8T9QKC2</accession>
<dbReference type="EMBL" id="CP095047">
    <property type="protein sequence ID" value="UOQ75193.1"/>
    <property type="molecule type" value="Genomic_DNA"/>
</dbReference>
<gene>
    <name evidence="1" type="ORF">MUN79_28810</name>
</gene>
<protein>
    <submittedName>
        <fullName evidence="1">Uncharacterized protein</fullName>
    </submittedName>
</protein>
<evidence type="ECO:0000313" key="2">
    <source>
        <dbReference type="Proteomes" id="UP000831796"/>
    </source>
</evidence>
<keyword evidence="1" id="KW-0614">Plasmid</keyword>
<reference evidence="1" key="1">
    <citation type="submission" date="2022-04" db="EMBL/GenBank/DDBJ databases">
        <title>Hymenobacter sp. isolated from the air.</title>
        <authorList>
            <person name="Won M."/>
            <person name="Lee C.-M."/>
            <person name="Woen H.-Y."/>
            <person name="Kwon S.-W."/>
        </authorList>
    </citation>
    <scope>NUCLEOTIDE SEQUENCE</scope>
    <source>
        <strain evidence="1">5116S-3</strain>
        <plasmid evidence="1">unnamed1</plasmid>
    </source>
</reference>
<organism evidence="1 2">
    <name type="scientific">Hymenobacter cellulosilyticus</name>
    <dbReference type="NCBI Taxonomy" id="2932248"/>
    <lineage>
        <taxon>Bacteria</taxon>
        <taxon>Pseudomonadati</taxon>
        <taxon>Bacteroidota</taxon>
        <taxon>Cytophagia</taxon>
        <taxon>Cytophagales</taxon>
        <taxon>Hymenobacteraceae</taxon>
        <taxon>Hymenobacter</taxon>
    </lineage>
</organism>
<name>A0A8T9QKC2_9BACT</name>
<geneLocation type="plasmid" evidence="1 2">
    <name>unnamed1</name>
</geneLocation>
<proteinExistence type="predicted"/>
<dbReference type="Proteomes" id="UP000831796">
    <property type="component" value="Plasmid unnamed1"/>
</dbReference>
<sequence>MNDQLGNARVIFRKPTTKTYRATAEVALAEQEEKEFTNLAATRREDVARAFEGSYVAALVTPGEGPRKSVSVEKGDTITFSAQVRYFSSSTGRPASRLQVIPLINPAASLLTSGRTSSTENAQPKPTLFSRLSLGVAITGFGGGRQQRTSAAASFPDILIRYRYYDSNNELKAEEVQKVNTGPEDWQKLQLRFRAPGSGGSS</sequence>
<evidence type="ECO:0000313" key="1">
    <source>
        <dbReference type="EMBL" id="UOQ75193.1"/>
    </source>
</evidence>
<dbReference type="RefSeq" id="WP_244678526.1">
    <property type="nucleotide sequence ID" value="NZ_CP095047.1"/>
</dbReference>
<keyword evidence="2" id="KW-1185">Reference proteome</keyword>
<dbReference type="AlphaFoldDB" id="A0A8T9QKC2"/>
<dbReference type="KEGG" id="hcu:MUN79_28810"/>